<dbReference type="RefSeq" id="XP_003094861.2">
    <property type="nucleotide sequence ID" value="XM_003094813.2"/>
</dbReference>
<proteinExistence type="predicted"/>
<dbReference type="AlphaFoldDB" id="E3N9Q6"/>
<dbReference type="EMBL" id="DS268567">
    <property type="protein sequence ID" value="EFO90377.1"/>
    <property type="molecule type" value="Genomic_DNA"/>
</dbReference>
<name>E3N9Q6_CAERE</name>
<feature type="coiled-coil region" evidence="1">
    <location>
        <begin position="162"/>
        <end position="442"/>
    </location>
</feature>
<dbReference type="InParanoid" id="E3N9Q6"/>
<dbReference type="KEGG" id="crq:GCK72_015862"/>
<accession>E3N9Q6</accession>
<reference evidence="2" key="1">
    <citation type="submission" date="2007-07" db="EMBL/GenBank/DDBJ databases">
        <title>PCAP assembly of the Caenorhabditis remanei genome.</title>
        <authorList>
            <consortium name="The Caenorhabditis remanei Sequencing Consortium"/>
            <person name="Wilson R.K."/>
        </authorList>
    </citation>
    <scope>NUCLEOTIDE SEQUENCE [LARGE SCALE GENOMIC DNA]</scope>
    <source>
        <strain evidence="2">PB4641</strain>
    </source>
</reference>
<dbReference type="Proteomes" id="UP000008281">
    <property type="component" value="Unassembled WGS sequence"/>
</dbReference>
<sequence>MSIVANDIPARPVQQDDLFHLTFSQLHHIDRLCIKYLCRLDRDGSVFINVANITSQTGVPGETFMEFNQERRRAWRSDRYLKDKTNPDLLSGSILKISGSTDDESVTLTFDQLHLLGLIYENRYEKERKFPCCAEKKQIGDSIHPRLKTLSSQDMDTFFLTRRETFKKLELVEETYMEAESELKKRLEQQEKELNETKTQLKLANDSVKAKEQEIESQKNTIKKLQIENNKIHDVLFQENDYRMETKAQLKLANDSVKAKDEEIESLKKAVKKLHIESFDICQILWTEKIDHTKTETIVKTKDQKIESLKKTLERIIIEKDALHEDLCSEEDKHAETRKALHNAYIFNAKVLENLKKTTQSMKDSEEKKVSDLESKLQEKQDELNNTVKLYWKLEKIITEQHCEALMEKKYGAEKKAMEKKIQELEEKLKKQKTIFKKMQDAIYN</sequence>
<dbReference type="HOGENOM" id="CLU_615750_0_0_1"/>
<protein>
    <submittedName>
        <fullName evidence="2">Uncharacterized protein</fullName>
    </submittedName>
</protein>
<evidence type="ECO:0000313" key="2">
    <source>
        <dbReference type="EMBL" id="EFO90377.1"/>
    </source>
</evidence>
<dbReference type="GeneID" id="9805887"/>
<keyword evidence="1" id="KW-0175">Coiled coil</keyword>
<keyword evidence="3" id="KW-1185">Reference proteome</keyword>
<evidence type="ECO:0000313" key="3">
    <source>
        <dbReference type="Proteomes" id="UP000008281"/>
    </source>
</evidence>
<evidence type="ECO:0000256" key="1">
    <source>
        <dbReference type="SAM" id="Coils"/>
    </source>
</evidence>
<organism evidence="3">
    <name type="scientific">Caenorhabditis remanei</name>
    <name type="common">Caenorhabditis vulgaris</name>
    <dbReference type="NCBI Taxonomy" id="31234"/>
    <lineage>
        <taxon>Eukaryota</taxon>
        <taxon>Metazoa</taxon>
        <taxon>Ecdysozoa</taxon>
        <taxon>Nematoda</taxon>
        <taxon>Chromadorea</taxon>
        <taxon>Rhabditida</taxon>
        <taxon>Rhabditina</taxon>
        <taxon>Rhabditomorpha</taxon>
        <taxon>Rhabditoidea</taxon>
        <taxon>Rhabditidae</taxon>
        <taxon>Peloderinae</taxon>
        <taxon>Caenorhabditis</taxon>
    </lineage>
</organism>
<gene>
    <name evidence="2" type="ORF">CRE_01329</name>
</gene>
<dbReference type="CTD" id="9805887"/>